<dbReference type="Proteomes" id="UP000029567">
    <property type="component" value="Unassembled WGS sequence"/>
</dbReference>
<evidence type="ECO:0000313" key="2">
    <source>
        <dbReference type="Proteomes" id="UP000029567"/>
    </source>
</evidence>
<accession>A0A0E3BXM8</accession>
<dbReference type="AlphaFoldDB" id="A0A0E3BXM8"/>
<proteinExistence type="predicted"/>
<gene>
    <name evidence="1" type="ORF">P245_20910</name>
</gene>
<organism evidence="1 2">
    <name type="scientific">Comamonas thiooxydans</name>
    <dbReference type="NCBI Taxonomy" id="363952"/>
    <lineage>
        <taxon>Bacteria</taxon>
        <taxon>Pseudomonadati</taxon>
        <taxon>Pseudomonadota</taxon>
        <taxon>Betaproteobacteria</taxon>
        <taxon>Burkholderiales</taxon>
        <taxon>Comamonadaceae</taxon>
        <taxon>Comamonas</taxon>
    </lineage>
</organism>
<sequence length="58" mass="6736">MSLLNQRSLLGEITFLINALALALTNQIKIIKIASIDWPLKHLYARFRFRLLAFSKHL</sequence>
<reference evidence="1 2" key="1">
    <citation type="submission" date="2013-09" db="EMBL/GenBank/DDBJ databases">
        <title>High correlation between genotypes and phenotypes of environmental bacteria Comamonas testosteroni strains.</title>
        <authorList>
            <person name="Liu L."/>
            <person name="Zhu W."/>
            <person name="Xia X."/>
            <person name="Xu B."/>
            <person name="Luo M."/>
            <person name="Wang G."/>
        </authorList>
    </citation>
    <scope>NUCLEOTIDE SEQUENCE [LARGE SCALE GENOMIC DNA]</scope>
    <source>
        <strain evidence="1 2">JL14</strain>
    </source>
</reference>
<comment type="caution">
    <text evidence="1">The sequence shown here is derived from an EMBL/GenBank/DDBJ whole genome shotgun (WGS) entry which is preliminary data.</text>
</comment>
<dbReference type="EMBL" id="AWTN01000114">
    <property type="protein sequence ID" value="KGG86181.1"/>
    <property type="molecule type" value="Genomic_DNA"/>
</dbReference>
<protein>
    <submittedName>
        <fullName evidence="1">Uncharacterized protein</fullName>
    </submittedName>
</protein>
<name>A0A0E3BXM8_9BURK</name>
<evidence type="ECO:0000313" key="1">
    <source>
        <dbReference type="EMBL" id="KGG86181.1"/>
    </source>
</evidence>